<protein>
    <recommendedName>
        <fullName evidence="3">Transposase</fullName>
    </recommendedName>
</protein>
<dbReference type="EMBL" id="CALNXI010002121">
    <property type="protein sequence ID" value="CAH3183281.1"/>
    <property type="molecule type" value="Genomic_DNA"/>
</dbReference>
<name>A0ABN8RZH1_9CNID</name>
<sequence>MNPHSSFDDESPENESDVLQVHNEALSNIASLSGKTLEPLTFRLNSEWDEASKKEKELCIEQVNEACRADWYTVCAILEHLTIIKKNKPQVNQAFLHSDGAGCYHNNNVIAAVHDLGVRVRVKVMRYDFLEPQFDKDVCDRIIRASHCEGVWCRRG</sequence>
<gene>
    <name evidence="1" type="ORF">PEVE_00014790</name>
</gene>
<reference evidence="1 2" key="1">
    <citation type="submission" date="2022-05" db="EMBL/GenBank/DDBJ databases">
        <authorList>
            <consortium name="Genoscope - CEA"/>
            <person name="William W."/>
        </authorList>
    </citation>
    <scope>NUCLEOTIDE SEQUENCE [LARGE SCALE GENOMIC DNA]</scope>
</reference>
<keyword evidence="2" id="KW-1185">Reference proteome</keyword>
<evidence type="ECO:0000313" key="2">
    <source>
        <dbReference type="Proteomes" id="UP001159427"/>
    </source>
</evidence>
<evidence type="ECO:0000313" key="1">
    <source>
        <dbReference type="EMBL" id="CAH3183281.1"/>
    </source>
</evidence>
<organism evidence="1 2">
    <name type="scientific">Porites evermanni</name>
    <dbReference type="NCBI Taxonomy" id="104178"/>
    <lineage>
        <taxon>Eukaryota</taxon>
        <taxon>Metazoa</taxon>
        <taxon>Cnidaria</taxon>
        <taxon>Anthozoa</taxon>
        <taxon>Hexacorallia</taxon>
        <taxon>Scleractinia</taxon>
        <taxon>Fungiina</taxon>
        <taxon>Poritidae</taxon>
        <taxon>Porites</taxon>
    </lineage>
</organism>
<evidence type="ECO:0008006" key="3">
    <source>
        <dbReference type="Google" id="ProtNLM"/>
    </source>
</evidence>
<dbReference type="Proteomes" id="UP001159427">
    <property type="component" value="Unassembled WGS sequence"/>
</dbReference>
<proteinExistence type="predicted"/>
<comment type="caution">
    <text evidence="1">The sequence shown here is derived from an EMBL/GenBank/DDBJ whole genome shotgun (WGS) entry which is preliminary data.</text>
</comment>
<accession>A0ABN8RZH1</accession>